<dbReference type="RefSeq" id="WP_041049843.1">
    <property type="nucleotide sequence ID" value="NZ_JXAK01000044.1"/>
</dbReference>
<protein>
    <submittedName>
        <fullName evidence="1">Uncharacterized protein</fullName>
    </submittedName>
</protein>
<accession>A0ABR5AE04</accession>
<evidence type="ECO:0000313" key="2">
    <source>
        <dbReference type="Proteomes" id="UP000031967"/>
    </source>
</evidence>
<dbReference type="EMBL" id="JXAK01000044">
    <property type="protein sequence ID" value="KIL39068.1"/>
    <property type="molecule type" value="Genomic_DNA"/>
</dbReference>
<name>A0ABR5AE04_9BACL</name>
<keyword evidence="2" id="KW-1185">Reference proteome</keyword>
<reference evidence="1 2" key="1">
    <citation type="submission" date="2014-12" db="EMBL/GenBank/DDBJ databases">
        <title>Draft genome sequence of Paenibacillus kamchatkensis strain B-2647.</title>
        <authorList>
            <person name="Karlyshev A.V."/>
            <person name="Kudryashova E.B."/>
        </authorList>
    </citation>
    <scope>NUCLEOTIDE SEQUENCE [LARGE SCALE GENOMIC DNA]</scope>
    <source>
        <strain evidence="1 2">VKM B-2647</strain>
    </source>
</reference>
<evidence type="ECO:0000313" key="1">
    <source>
        <dbReference type="EMBL" id="KIL39068.1"/>
    </source>
</evidence>
<dbReference type="Proteomes" id="UP000031967">
    <property type="component" value="Unassembled WGS sequence"/>
</dbReference>
<sequence>MEKTVIALTFAFFTFVYHYAWAAPEFGDVDLFDMERGKPIWSINNSQAIQKETLQWISSISCFYRGDLSELNFKEGEYCLRIPTYPIRVENDMMNVVIQDVYLYLGDNHAPILLLFDVNWPKRYAVQFRTDVRPFIKELGIWAIVKSKIYSNKWNKDPFTIWKATPHDSLHI</sequence>
<gene>
    <name evidence="1" type="ORF">SD70_22325</name>
</gene>
<proteinExistence type="predicted"/>
<organism evidence="1 2">
    <name type="scientific">Gordoniibacillus kamchatkensis</name>
    <dbReference type="NCBI Taxonomy" id="1590651"/>
    <lineage>
        <taxon>Bacteria</taxon>
        <taxon>Bacillati</taxon>
        <taxon>Bacillota</taxon>
        <taxon>Bacilli</taxon>
        <taxon>Bacillales</taxon>
        <taxon>Paenibacillaceae</taxon>
        <taxon>Gordoniibacillus</taxon>
    </lineage>
</organism>
<comment type="caution">
    <text evidence="1">The sequence shown here is derived from an EMBL/GenBank/DDBJ whole genome shotgun (WGS) entry which is preliminary data.</text>
</comment>